<gene>
    <name evidence="1" type="ORF">H9846_02815</name>
</gene>
<reference evidence="1" key="2">
    <citation type="submission" date="2021-04" db="EMBL/GenBank/DDBJ databases">
        <authorList>
            <person name="Gilroy R."/>
        </authorList>
    </citation>
    <scope>NUCLEOTIDE SEQUENCE</scope>
    <source>
        <strain evidence="1">ChiHecec2B26-7398</strain>
    </source>
</reference>
<evidence type="ECO:0008006" key="3">
    <source>
        <dbReference type="Google" id="ProtNLM"/>
    </source>
</evidence>
<dbReference type="Proteomes" id="UP000886751">
    <property type="component" value="Unassembled WGS sequence"/>
</dbReference>
<evidence type="ECO:0000313" key="2">
    <source>
        <dbReference type="Proteomes" id="UP000886751"/>
    </source>
</evidence>
<organism evidence="1 2">
    <name type="scientific">Candidatus Gemmiger excrementipullorum</name>
    <dbReference type="NCBI Taxonomy" id="2838610"/>
    <lineage>
        <taxon>Bacteria</taxon>
        <taxon>Bacillati</taxon>
        <taxon>Bacillota</taxon>
        <taxon>Clostridia</taxon>
        <taxon>Eubacteriales</taxon>
        <taxon>Gemmiger</taxon>
    </lineage>
</organism>
<protein>
    <recommendedName>
        <fullName evidence="3">Phage protein</fullName>
    </recommendedName>
</protein>
<comment type="caution">
    <text evidence="1">The sequence shown here is derived from an EMBL/GenBank/DDBJ whole genome shotgun (WGS) entry which is preliminary data.</text>
</comment>
<name>A0A9D1XZC8_9FIRM</name>
<sequence length="88" mass="9716">MAKLRIKLNRRGVRELLKSQEIMDECVRIAQQKANEAGSGYVADSGYVGKTRASAMVYPSSAAARQDNYHNNTLLKAFGGALKVRDKE</sequence>
<evidence type="ECO:0000313" key="1">
    <source>
        <dbReference type="EMBL" id="HIX94368.1"/>
    </source>
</evidence>
<reference evidence="1" key="1">
    <citation type="journal article" date="2021" name="PeerJ">
        <title>Extensive microbial diversity within the chicken gut microbiome revealed by metagenomics and culture.</title>
        <authorList>
            <person name="Gilroy R."/>
            <person name="Ravi A."/>
            <person name="Getino M."/>
            <person name="Pursley I."/>
            <person name="Horton D.L."/>
            <person name="Alikhan N.F."/>
            <person name="Baker D."/>
            <person name="Gharbi K."/>
            <person name="Hall N."/>
            <person name="Watson M."/>
            <person name="Adriaenssens E.M."/>
            <person name="Foster-Nyarko E."/>
            <person name="Jarju S."/>
            <person name="Secka A."/>
            <person name="Antonio M."/>
            <person name="Oren A."/>
            <person name="Chaudhuri R.R."/>
            <person name="La Ragione R."/>
            <person name="Hildebrand F."/>
            <person name="Pallen M.J."/>
        </authorList>
    </citation>
    <scope>NUCLEOTIDE SEQUENCE</scope>
    <source>
        <strain evidence="1">ChiHecec2B26-7398</strain>
    </source>
</reference>
<dbReference type="EMBL" id="DXEI01000047">
    <property type="protein sequence ID" value="HIX94368.1"/>
    <property type="molecule type" value="Genomic_DNA"/>
</dbReference>
<accession>A0A9D1XZC8</accession>
<dbReference type="AlphaFoldDB" id="A0A9D1XZC8"/>
<proteinExistence type="predicted"/>